<feature type="domain" description="DUF2007" evidence="1">
    <location>
        <begin position="11"/>
        <end position="67"/>
    </location>
</feature>
<reference evidence="3" key="1">
    <citation type="journal article" date="2019" name="Int. J. Syst. Evol. Microbiol.">
        <title>The Global Catalogue of Microorganisms (GCM) 10K type strain sequencing project: providing services to taxonomists for standard genome sequencing and annotation.</title>
        <authorList>
            <consortium name="The Broad Institute Genomics Platform"/>
            <consortium name="The Broad Institute Genome Sequencing Center for Infectious Disease"/>
            <person name="Wu L."/>
            <person name="Ma J."/>
        </authorList>
    </citation>
    <scope>NUCLEOTIDE SEQUENCE [LARGE SCALE GENOMIC DNA]</scope>
    <source>
        <strain evidence="3">NBRC 111756</strain>
    </source>
</reference>
<dbReference type="Pfam" id="PF09413">
    <property type="entry name" value="DUF2007"/>
    <property type="match status" value="1"/>
</dbReference>
<sequence>MLLTAVHYDFPWEAQLARSRLEAEGIDAFVADEHTIGMQWLYSNALGGVRVQVDAEDLHRARAILAEDRSEDIDRQTGADPLICPCCGSDRTRYRPVGRRLAFLVFIGLDFPLFPVRHAVQCDDCGALSRLYR</sequence>
<dbReference type="RefSeq" id="WP_379909581.1">
    <property type="nucleotide sequence ID" value="NZ_JBHSWE010000001.1"/>
</dbReference>
<dbReference type="InterPro" id="IPR011322">
    <property type="entry name" value="N-reg_PII-like_a/b"/>
</dbReference>
<evidence type="ECO:0000259" key="1">
    <source>
        <dbReference type="Pfam" id="PF09413"/>
    </source>
</evidence>
<dbReference type="Proteomes" id="UP001596422">
    <property type="component" value="Unassembled WGS sequence"/>
</dbReference>
<dbReference type="InterPro" id="IPR018551">
    <property type="entry name" value="DUF2007"/>
</dbReference>
<evidence type="ECO:0000313" key="3">
    <source>
        <dbReference type="Proteomes" id="UP001596422"/>
    </source>
</evidence>
<evidence type="ECO:0000313" key="2">
    <source>
        <dbReference type="EMBL" id="MFC6671071.1"/>
    </source>
</evidence>
<dbReference type="EMBL" id="JBHSWE010000001">
    <property type="protein sequence ID" value="MFC6671071.1"/>
    <property type="molecule type" value="Genomic_DNA"/>
</dbReference>
<keyword evidence="3" id="KW-1185">Reference proteome</keyword>
<name>A0ABW2A0R1_9GAMM</name>
<protein>
    <submittedName>
        <fullName evidence="2">DUF2007 domain-containing protein</fullName>
    </submittedName>
</protein>
<gene>
    <name evidence="2" type="ORF">ACFQDL_14090</name>
</gene>
<accession>A0ABW2A0R1</accession>
<organism evidence="2 3">
    <name type="scientific">Marinobacterium aestuariivivens</name>
    <dbReference type="NCBI Taxonomy" id="1698799"/>
    <lineage>
        <taxon>Bacteria</taxon>
        <taxon>Pseudomonadati</taxon>
        <taxon>Pseudomonadota</taxon>
        <taxon>Gammaproteobacteria</taxon>
        <taxon>Oceanospirillales</taxon>
        <taxon>Oceanospirillaceae</taxon>
        <taxon>Marinobacterium</taxon>
    </lineage>
</organism>
<dbReference type="Gene3D" id="3.30.70.790">
    <property type="entry name" value="UreE, C-terminal domain"/>
    <property type="match status" value="1"/>
</dbReference>
<comment type="caution">
    <text evidence="2">The sequence shown here is derived from an EMBL/GenBank/DDBJ whole genome shotgun (WGS) entry which is preliminary data.</text>
</comment>
<proteinExistence type="predicted"/>
<dbReference type="SUPFAM" id="SSF54913">
    <property type="entry name" value="GlnB-like"/>
    <property type="match status" value="1"/>
</dbReference>